<dbReference type="STRING" id="290052.ASU35_15615"/>
<dbReference type="OrthoDB" id="9812611at2"/>
<dbReference type="InterPro" id="IPR005039">
    <property type="entry name" value="Ant_C"/>
</dbReference>
<sequence>MNELQTFMSQKFGSVRIMNVENKTYFVANDIAKALGYKNPSDATNKHCKRAIMTWGSDSLGRQQEFKVIPEGDVYRLITRSKLPSAEEFETWVFEIVLPQIRKTGGYIPVTSQDDDLTIMARAHQILERTIAQKDQIISELQPKADTYDMIMDTDGTFSMNQVAKQVGMGEYHLFAYLRGKKVLFYEGTDNVPYERFRKNGCFKVVDTISPDGKSHSTTRVTQKGLDYICKIIRKDNEEVA</sequence>
<name>A0A0V8QAT0_9FIRM</name>
<dbReference type="AlphaFoldDB" id="A0A0V8QAT0"/>
<dbReference type="Proteomes" id="UP000054874">
    <property type="component" value="Unassembled WGS sequence"/>
</dbReference>
<gene>
    <name evidence="2" type="ORF">ASU35_15615</name>
</gene>
<comment type="caution">
    <text evidence="2">The sequence shown here is derived from an EMBL/GenBank/DDBJ whole genome shotgun (WGS) entry which is preliminary data.</text>
</comment>
<evidence type="ECO:0000259" key="1">
    <source>
        <dbReference type="PROSITE" id="PS51750"/>
    </source>
</evidence>
<dbReference type="PANTHER" id="PTHR36180:SF2">
    <property type="entry name" value="BRO FAMILY PROTEIN"/>
    <property type="match status" value="1"/>
</dbReference>
<reference evidence="2 3" key="1">
    <citation type="submission" date="2015-11" db="EMBL/GenBank/DDBJ databases">
        <title>Butyribacter intestini gen. nov., sp. nov., a butyric acid-producing bacterium of the family Lachnospiraceae isolated from the human faeces.</title>
        <authorList>
            <person name="Zou Y."/>
            <person name="Xue W."/>
            <person name="Luo G."/>
            <person name="Lv M."/>
        </authorList>
    </citation>
    <scope>NUCLEOTIDE SEQUENCE [LARGE SCALE GENOMIC DNA]</scope>
    <source>
        <strain evidence="2 3">ACET-33324</strain>
    </source>
</reference>
<dbReference type="PROSITE" id="PS51750">
    <property type="entry name" value="BRO_N"/>
    <property type="match status" value="1"/>
</dbReference>
<evidence type="ECO:0000313" key="2">
    <source>
        <dbReference type="EMBL" id="KSV57691.1"/>
    </source>
</evidence>
<protein>
    <recommendedName>
        <fullName evidence="1">Bro-N domain-containing protein</fullName>
    </recommendedName>
</protein>
<dbReference type="SMART" id="SM01040">
    <property type="entry name" value="Bro-N"/>
    <property type="match status" value="1"/>
</dbReference>
<dbReference type="InterPro" id="IPR003497">
    <property type="entry name" value="BRO_N_domain"/>
</dbReference>
<feature type="domain" description="Bro-N" evidence="1">
    <location>
        <begin position="1"/>
        <end position="105"/>
    </location>
</feature>
<dbReference type="RefSeq" id="WP_058354072.1">
    <property type="nucleotide sequence ID" value="NZ_CABMMD010000206.1"/>
</dbReference>
<dbReference type="GO" id="GO:0003677">
    <property type="term" value="F:DNA binding"/>
    <property type="evidence" value="ECO:0007669"/>
    <property type="project" value="InterPro"/>
</dbReference>
<dbReference type="Pfam" id="PF02498">
    <property type="entry name" value="Bro-N"/>
    <property type="match status" value="1"/>
</dbReference>
<accession>A0A0V8QAT0</accession>
<organism evidence="2 3">
    <name type="scientific">Acetivibrio ethanolgignens</name>
    <dbReference type="NCBI Taxonomy" id="290052"/>
    <lineage>
        <taxon>Bacteria</taxon>
        <taxon>Bacillati</taxon>
        <taxon>Bacillota</taxon>
        <taxon>Clostridia</taxon>
        <taxon>Eubacteriales</taxon>
        <taxon>Oscillospiraceae</taxon>
        <taxon>Acetivibrio</taxon>
    </lineage>
</organism>
<keyword evidence="3" id="KW-1185">Reference proteome</keyword>
<dbReference type="Pfam" id="PF03374">
    <property type="entry name" value="ANT"/>
    <property type="match status" value="1"/>
</dbReference>
<evidence type="ECO:0000313" key="3">
    <source>
        <dbReference type="Proteomes" id="UP000054874"/>
    </source>
</evidence>
<proteinExistence type="predicted"/>
<dbReference type="PANTHER" id="PTHR36180">
    <property type="entry name" value="DNA-BINDING PROTEIN-RELATED-RELATED"/>
    <property type="match status" value="1"/>
</dbReference>
<dbReference type="EMBL" id="LNAM01000206">
    <property type="protein sequence ID" value="KSV57691.1"/>
    <property type="molecule type" value="Genomic_DNA"/>
</dbReference>